<name>C7NKL1_KYTSD</name>
<evidence type="ECO:0000256" key="2">
    <source>
        <dbReference type="ARBA" id="ARBA00008929"/>
    </source>
</evidence>
<gene>
    <name evidence="9" type="ordered locus">Ksed_04220</name>
</gene>
<dbReference type="PANTHER" id="PTHR34856:SF2">
    <property type="entry name" value="PROTEIN NRFD"/>
    <property type="match status" value="1"/>
</dbReference>
<feature type="transmembrane region" description="Helical" evidence="8">
    <location>
        <begin position="97"/>
        <end position="119"/>
    </location>
</feature>
<keyword evidence="5 8" id="KW-1133">Transmembrane helix</keyword>
<dbReference type="InterPro" id="IPR005614">
    <property type="entry name" value="NrfD-like"/>
</dbReference>
<reference evidence="9 10" key="1">
    <citation type="journal article" date="2009" name="Stand. Genomic Sci.">
        <title>Complete genome sequence of Kytococcus sedentarius type strain (541).</title>
        <authorList>
            <person name="Sims D."/>
            <person name="Brettin T."/>
            <person name="Detter J.C."/>
            <person name="Han C."/>
            <person name="Lapidus A."/>
            <person name="Copeland A."/>
            <person name="Glavina Del Rio T."/>
            <person name="Nolan M."/>
            <person name="Chen F."/>
            <person name="Lucas S."/>
            <person name="Tice H."/>
            <person name="Cheng J.F."/>
            <person name="Bruce D."/>
            <person name="Goodwin L."/>
            <person name="Pitluck S."/>
            <person name="Ovchinnikova G."/>
            <person name="Pati A."/>
            <person name="Ivanova N."/>
            <person name="Mavrommatis K."/>
            <person name="Chen A."/>
            <person name="Palaniappan K."/>
            <person name="D'haeseleer P."/>
            <person name="Chain P."/>
            <person name="Bristow J."/>
            <person name="Eisen J.A."/>
            <person name="Markowitz V."/>
            <person name="Hugenholtz P."/>
            <person name="Schneider S."/>
            <person name="Goker M."/>
            <person name="Pukall R."/>
            <person name="Kyrpides N.C."/>
            <person name="Klenk H.P."/>
        </authorList>
    </citation>
    <scope>NUCLEOTIDE SEQUENCE [LARGE SCALE GENOMIC DNA]</scope>
    <source>
        <strain evidence="10">ATCC 14392 / DSM 20547 / JCM 11482 / CCUG 33030 / NBRC 15357 / NCTC 11040 / CCM 314 / 541</strain>
    </source>
</reference>
<evidence type="ECO:0000256" key="6">
    <source>
        <dbReference type="ARBA" id="ARBA00023136"/>
    </source>
</evidence>
<comment type="similarity">
    <text evidence="2">Belongs to the NrfD family.</text>
</comment>
<feature type="transmembrane region" description="Helical" evidence="8">
    <location>
        <begin position="131"/>
        <end position="149"/>
    </location>
</feature>
<evidence type="ECO:0000313" key="9">
    <source>
        <dbReference type="EMBL" id="ACV05497.1"/>
    </source>
</evidence>
<keyword evidence="3" id="KW-1003">Cell membrane</keyword>
<keyword evidence="4 8" id="KW-0812">Transmembrane</keyword>
<evidence type="ECO:0000256" key="7">
    <source>
        <dbReference type="SAM" id="MobiDB-lite"/>
    </source>
</evidence>
<evidence type="ECO:0000256" key="5">
    <source>
        <dbReference type="ARBA" id="ARBA00022989"/>
    </source>
</evidence>
<dbReference type="HOGENOM" id="CLU_045348_0_0_11"/>
<dbReference type="AlphaFoldDB" id="C7NKL1"/>
<dbReference type="KEGG" id="kse:Ksed_04220"/>
<feature type="transmembrane region" description="Helical" evidence="8">
    <location>
        <begin position="169"/>
        <end position="187"/>
    </location>
</feature>
<accession>C7NKL1</accession>
<organism evidence="9 10">
    <name type="scientific">Kytococcus sedentarius (strain ATCC 14392 / DSM 20547 / JCM 11482 / CCUG 33030 / NBRC 15357 / NCTC 11040 / CCM 314 / 541)</name>
    <name type="common">Micrococcus sedentarius</name>
    <dbReference type="NCBI Taxonomy" id="478801"/>
    <lineage>
        <taxon>Bacteria</taxon>
        <taxon>Bacillati</taxon>
        <taxon>Actinomycetota</taxon>
        <taxon>Actinomycetes</taxon>
        <taxon>Micrococcales</taxon>
        <taxon>Kytococcaceae</taxon>
        <taxon>Kytococcus</taxon>
    </lineage>
</organism>
<feature type="compositionally biased region" description="Gly residues" evidence="7">
    <location>
        <begin position="45"/>
        <end position="54"/>
    </location>
</feature>
<protein>
    <submittedName>
        <fullName evidence="9">Formate-dependent nitrite reductase, membrane component</fullName>
    </submittedName>
</protein>
<evidence type="ECO:0000313" key="10">
    <source>
        <dbReference type="Proteomes" id="UP000006666"/>
    </source>
</evidence>
<evidence type="ECO:0000256" key="4">
    <source>
        <dbReference type="ARBA" id="ARBA00022692"/>
    </source>
</evidence>
<dbReference type="STRING" id="478801.Ksed_04220"/>
<proteinExistence type="inferred from homology"/>
<dbReference type="eggNOG" id="COG3301">
    <property type="taxonomic scope" value="Bacteria"/>
</dbReference>
<dbReference type="InterPro" id="IPR052049">
    <property type="entry name" value="Electron_transfer_protein"/>
</dbReference>
<evidence type="ECO:0000256" key="1">
    <source>
        <dbReference type="ARBA" id="ARBA00004651"/>
    </source>
</evidence>
<dbReference type="RefSeq" id="WP_012801915.1">
    <property type="nucleotide sequence ID" value="NC_013169.1"/>
</dbReference>
<dbReference type="PANTHER" id="PTHR34856">
    <property type="entry name" value="PROTEIN NRFD"/>
    <property type="match status" value="1"/>
</dbReference>
<keyword evidence="10" id="KW-1185">Reference proteome</keyword>
<keyword evidence="6 8" id="KW-0472">Membrane</keyword>
<dbReference type="Gene3D" id="1.20.1630.10">
    <property type="entry name" value="Formate dehydrogenase/DMSO reductase domain"/>
    <property type="match status" value="1"/>
</dbReference>
<comment type="subcellular location">
    <subcellularLocation>
        <location evidence="1">Cell membrane</location>
        <topology evidence="1">Multi-pass membrane protein</topology>
    </subcellularLocation>
</comment>
<feature type="region of interest" description="Disordered" evidence="7">
    <location>
        <begin position="1"/>
        <end position="76"/>
    </location>
</feature>
<feature type="compositionally biased region" description="Basic and acidic residues" evidence="7">
    <location>
        <begin position="25"/>
        <end position="44"/>
    </location>
</feature>
<dbReference type="Pfam" id="PF03916">
    <property type="entry name" value="NrfD"/>
    <property type="match status" value="1"/>
</dbReference>
<dbReference type="Proteomes" id="UP000006666">
    <property type="component" value="Chromosome"/>
</dbReference>
<dbReference type="EMBL" id="CP001686">
    <property type="protein sequence ID" value="ACV05497.1"/>
    <property type="molecule type" value="Genomic_DNA"/>
</dbReference>
<evidence type="ECO:0000256" key="8">
    <source>
        <dbReference type="SAM" id="Phobius"/>
    </source>
</evidence>
<evidence type="ECO:0000256" key="3">
    <source>
        <dbReference type="ARBA" id="ARBA00022475"/>
    </source>
</evidence>
<sequence length="412" mass="42427">MSTSEFDAYFPQEYAGPRRRRSGGRRGEGRDGGDVRDGSGDRSGRGTGDPGGRGSRASDWLTGRGRGRGEQPVVPEPEFTSYYGHAVVKPVPWKHEISIYLFTGGVAGGSGLLAAGAHAAGLDGLRRNARLTAIVAAGVSGVALIADLGRPERFLNMLRTVKLTSPMSVGTWIFSGYSSFAGLAAAIEADRLLGGRPAPAPRGASPTSGGLPVLGPVLRPFDAVASAGLALFSAPLAAYTAVLLSDTATPVWFESRRHLPFVFVSSAGMASGGVQQVLAGMLGGESLAEAGPARRLAVAGALGDYLAVDALEKQLDEVGVLEPLHHGAEGRKMRLSKALTVAGGVVTLVAGRSRAGAVVGGLALAAASALTRFAVVEAGIESAKDPRWTVEPQRRRLEARRAAGQTGDSITT</sequence>
<dbReference type="GO" id="GO:0005886">
    <property type="term" value="C:plasma membrane"/>
    <property type="evidence" value="ECO:0007669"/>
    <property type="project" value="UniProtKB-SubCell"/>
</dbReference>